<comment type="pathway">
    <text evidence="2">Cell wall biogenesis; peptidoglycan biosynthesis.</text>
</comment>
<keyword evidence="2" id="KW-0132">Cell division</keyword>
<dbReference type="Gene3D" id="3.40.1390.10">
    <property type="entry name" value="MurE/MurF, N-terminal domain"/>
    <property type="match status" value="1"/>
</dbReference>
<sequence length="476" mass="53732">MITKMAELYEEICSEILKNKVPDITMDSREVEKDFLFCAPSEKSHSYIEDALKRGAKIVLTKQEPQYRGNEVKFFFHSNPREIYHRICSFLWNKQPEYVCAATGTNGKTSISSFFSQICVLAGEKAASLGTLGVSSNVRELNQPLKLTTPDAADLHKLLDKLAQSAVQYCCLEASSQGIEQKRLDSVRLKAVAFSNLTHEHLDYHENMDKYFQAKLRLFSDILPDDGTMVLPTLDEYAVRIRQICPNKHVVTYGNTGDIQIISQLPNQIGQVLKVKVLDKELIIPLKVFGKFQGNNLIAAIGLALSCGIDVHNIEYDKIVAPIGRMEFIKHPGDRCKIMIDYAHTPDGLQHLLLSLKWHFPYNDITLVFGCGGDRDKQKRPLMARIASKMTSKVIITDDNPRSEAPEKIRKELLHHCPKALEIDGRQNAIKYAIRTAKPSEIIVITGRGHESKQVLKDRILHISDVHTIQETVTTQ</sequence>
<dbReference type="GO" id="GO:0016881">
    <property type="term" value="F:acid-amino acid ligase activity"/>
    <property type="evidence" value="ECO:0007669"/>
    <property type="project" value="InterPro"/>
</dbReference>
<evidence type="ECO:0000313" key="6">
    <source>
        <dbReference type="Proteomes" id="UP000023755"/>
    </source>
</evidence>
<reference evidence="5 6" key="1">
    <citation type="submission" date="2014-03" db="EMBL/GenBank/DDBJ databases">
        <title>Sequencing and Comparison of Genomes and Transcriptome Profiles of Human Ehrlichiosis Agents.</title>
        <authorList>
            <person name="Lin M."/>
            <person name="Daugherty S.C."/>
            <person name="Nagaraj S."/>
            <person name="Cheng Z."/>
            <person name="Xiong Q."/>
            <person name="Lin F.-Y."/>
            <person name="Sengamalay N."/>
            <person name="Ott S."/>
            <person name="Godinez A."/>
            <person name="Tallon L.J."/>
            <person name="Sadzewicz L."/>
            <person name="Fraser C.M."/>
            <person name="Dunning Hotopp J.C."/>
            <person name="Rikihisa Y."/>
        </authorList>
    </citation>
    <scope>NUCLEOTIDE SEQUENCE [LARGE SCALE GENOMIC DNA]</scope>
    <source>
        <strain evidence="5 6">Oregon</strain>
    </source>
</reference>
<keyword evidence="2" id="KW-0133">Cell shape</keyword>
<dbReference type="Pfam" id="PF02875">
    <property type="entry name" value="Mur_ligase_C"/>
    <property type="match status" value="1"/>
</dbReference>
<dbReference type="GO" id="GO:0071555">
    <property type="term" value="P:cell wall organization"/>
    <property type="evidence" value="ECO:0007669"/>
    <property type="project" value="UniProtKB-KW"/>
</dbReference>
<dbReference type="UniPathway" id="UPA00219"/>
<dbReference type="GO" id="GO:0008360">
    <property type="term" value="P:regulation of cell shape"/>
    <property type="evidence" value="ECO:0007669"/>
    <property type="project" value="UniProtKB-KW"/>
</dbReference>
<dbReference type="InterPro" id="IPR013221">
    <property type="entry name" value="Mur_ligase_cen"/>
</dbReference>
<dbReference type="SUPFAM" id="SSF53623">
    <property type="entry name" value="MurD-like peptide ligases, catalytic domain"/>
    <property type="match status" value="1"/>
</dbReference>
<dbReference type="SUPFAM" id="SSF63418">
    <property type="entry name" value="MurE/MurF N-terminal domain"/>
    <property type="match status" value="1"/>
</dbReference>
<evidence type="ECO:0000259" key="3">
    <source>
        <dbReference type="Pfam" id="PF02875"/>
    </source>
</evidence>
<protein>
    <submittedName>
        <fullName evidence="5">UDP-N-acetylmuramyl-tripeptide synthetase family protein</fullName>
    </submittedName>
</protein>
<keyword evidence="6" id="KW-1185">Reference proteome</keyword>
<dbReference type="EMBL" id="CP007481">
    <property type="protein sequence ID" value="AHX11190.1"/>
    <property type="molecule type" value="Genomic_DNA"/>
</dbReference>
<dbReference type="SUPFAM" id="SSF53244">
    <property type="entry name" value="MurD-like peptide ligases, peptide-binding domain"/>
    <property type="match status" value="1"/>
</dbReference>
<dbReference type="GO" id="GO:0005737">
    <property type="term" value="C:cytoplasm"/>
    <property type="evidence" value="ECO:0007669"/>
    <property type="project" value="UniProtKB-SubCell"/>
</dbReference>
<accession>X5HLD3</accession>
<keyword evidence="2" id="KW-0573">Peptidoglycan synthesis</keyword>
<evidence type="ECO:0000313" key="5">
    <source>
        <dbReference type="EMBL" id="AHX11190.1"/>
    </source>
</evidence>
<dbReference type="HOGENOM" id="CLU_022291_3_1_5"/>
<dbReference type="STRING" id="1286528.NHE_0226"/>
<dbReference type="PANTHER" id="PTHR23135:SF4">
    <property type="entry name" value="UDP-N-ACETYLMURAMOYL-L-ALANYL-D-GLUTAMATE--2,6-DIAMINOPIMELATE LIGASE MURE HOMOLOG, CHLOROPLASTIC"/>
    <property type="match status" value="1"/>
</dbReference>
<feature type="domain" description="Mur ligase central" evidence="4">
    <location>
        <begin position="103"/>
        <end position="304"/>
    </location>
</feature>
<evidence type="ECO:0000256" key="2">
    <source>
        <dbReference type="RuleBase" id="RU004135"/>
    </source>
</evidence>
<comment type="similarity">
    <text evidence="1">Belongs to the MurCDEF family. MurE subfamily.</text>
</comment>
<feature type="domain" description="Mur ligase C-terminal" evidence="3">
    <location>
        <begin position="324"/>
        <end position="449"/>
    </location>
</feature>
<dbReference type="Gene3D" id="3.40.1190.10">
    <property type="entry name" value="Mur-like, catalytic domain"/>
    <property type="match status" value="1"/>
</dbReference>
<keyword evidence="2" id="KW-0961">Cell wall biogenesis/degradation</keyword>
<dbReference type="Proteomes" id="UP000023755">
    <property type="component" value="Chromosome"/>
</dbReference>
<dbReference type="InterPro" id="IPR036615">
    <property type="entry name" value="Mur_ligase_C_dom_sf"/>
</dbReference>
<dbReference type="GO" id="GO:0005524">
    <property type="term" value="F:ATP binding"/>
    <property type="evidence" value="ECO:0007669"/>
    <property type="project" value="InterPro"/>
</dbReference>
<proteinExistence type="inferred from homology"/>
<dbReference type="NCBIfam" id="TIGR01085">
    <property type="entry name" value="murE"/>
    <property type="match status" value="1"/>
</dbReference>
<comment type="subcellular location">
    <subcellularLocation>
        <location evidence="2">Cytoplasm</location>
    </subcellularLocation>
</comment>
<dbReference type="OrthoDB" id="9800958at2"/>
<dbReference type="InterPro" id="IPR035911">
    <property type="entry name" value="MurE/MurF_N"/>
</dbReference>
<dbReference type="AlphaFoldDB" id="X5HLD3"/>
<keyword evidence="2" id="KW-0131">Cell cycle</keyword>
<dbReference type="InterPro" id="IPR005761">
    <property type="entry name" value="UDP-N-AcMur-Glu-dNH2Pim_ligase"/>
</dbReference>
<dbReference type="PANTHER" id="PTHR23135">
    <property type="entry name" value="MUR LIGASE FAMILY MEMBER"/>
    <property type="match status" value="1"/>
</dbReference>
<dbReference type="Pfam" id="PF08245">
    <property type="entry name" value="Mur_ligase_M"/>
    <property type="match status" value="1"/>
</dbReference>
<dbReference type="KEGG" id="nhm:NHE_0226"/>
<organism evidence="5 6">
    <name type="scientific">Neorickettsia helminthoeca str. Oregon</name>
    <dbReference type="NCBI Taxonomy" id="1286528"/>
    <lineage>
        <taxon>Bacteria</taxon>
        <taxon>Pseudomonadati</taxon>
        <taxon>Pseudomonadota</taxon>
        <taxon>Alphaproteobacteria</taxon>
        <taxon>Rickettsiales</taxon>
        <taxon>Anaplasmataceae</taxon>
        <taxon>Neorickettsia</taxon>
    </lineage>
</organism>
<evidence type="ECO:0000256" key="1">
    <source>
        <dbReference type="ARBA" id="ARBA00005898"/>
    </source>
</evidence>
<dbReference type="InterPro" id="IPR004101">
    <property type="entry name" value="Mur_ligase_C"/>
</dbReference>
<evidence type="ECO:0000259" key="4">
    <source>
        <dbReference type="Pfam" id="PF08245"/>
    </source>
</evidence>
<dbReference type="InterPro" id="IPR036565">
    <property type="entry name" value="Mur-like_cat_sf"/>
</dbReference>
<dbReference type="Gene3D" id="3.90.190.20">
    <property type="entry name" value="Mur ligase, C-terminal domain"/>
    <property type="match status" value="1"/>
</dbReference>
<dbReference type="GO" id="GO:0051301">
    <property type="term" value="P:cell division"/>
    <property type="evidence" value="ECO:0007669"/>
    <property type="project" value="UniProtKB-KW"/>
</dbReference>
<dbReference type="GO" id="GO:0009252">
    <property type="term" value="P:peptidoglycan biosynthetic process"/>
    <property type="evidence" value="ECO:0007669"/>
    <property type="project" value="UniProtKB-UniPathway"/>
</dbReference>
<gene>
    <name evidence="5" type="primary">murE</name>
    <name evidence="5" type="ORF">NHE_0226</name>
</gene>
<name>X5HLD3_9RICK</name>